<dbReference type="PANTHER" id="PTHR43163:SF6">
    <property type="entry name" value="DIPEPTIDE TRANSPORT SYSTEM PERMEASE PROTEIN DPPB-RELATED"/>
    <property type="match status" value="1"/>
</dbReference>
<comment type="subcellular location">
    <subcellularLocation>
        <location evidence="1 7">Cell membrane</location>
        <topology evidence="1 7">Multi-pass membrane protein</topology>
    </subcellularLocation>
</comment>
<gene>
    <name evidence="9" type="primary">abcA1</name>
</gene>
<dbReference type="OMA" id="PPVTGFM"/>
<evidence type="ECO:0000256" key="4">
    <source>
        <dbReference type="ARBA" id="ARBA00022692"/>
    </source>
</evidence>
<dbReference type="AlphaFoldDB" id="Q7LYX5"/>
<feature type="domain" description="ABC transmembrane type-1" evidence="8">
    <location>
        <begin position="103"/>
        <end position="329"/>
    </location>
</feature>
<comment type="similarity">
    <text evidence="7">Belongs to the binding-protein-dependent transport system permease family.</text>
</comment>
<proteinExistence type="inferred from homology"/>
<feature type="transmembrane region" description="Helical" evidence="7">
    <location>
        <begin position="268"/>
        <end position="290"/>
    </location>
</feature>
<feature type="transmembrane region" description="Helical" evidence="7">
    <location>
        <begin position="142"/>
        <end position="165"/>
    </location>
</feature>
<evidence type="ECO:0000256" key="1">
    <source>
        <dbReference type="ARBA" id="ARBA00004651"/>
    </source>
</evidence>
<dbReference type="Pfam" id="PF19300">
    <property type="entry name" value="BPD_transp_1_N"/>
    <property type="match status" value="1"/>
</dbReference>
<dbReference type="SUPFAM" id="SSF161098">
    <property type="entry name" value="MetI-like"/>
    <property type="match status" value="1"/>
</dbReference>
<sequence>MDSRTLAFIIRRAIYAIFTLLILIVFIFTLIHIIAPNPLALARLYAGNPHASQSELIGIEKKYGLNLPIYDQVINYIKDVFIGNLGYDYLHDQPVLKLIGEYLPITLEFVLTGIVLSVIIGLFTGAYAAARRRKPADYTIKGLYLATWSMPTFLLAAVLQLYIAYDLKLLPATGMVNPTLKPPPNVLAFPLLNAIYAHDWVYASSVIHHMILPTLSVALLSFGVITRLTRSTMLDIMDMDYFRLTIMKGIPRRKAVYGVALRNAAIPLVTYIVLAFAYAMGGAVVIEDIFSYHGMGYYIVQAVYNLDYPGILGTTIIIAIAVIVANLVADVLYGILDPRVRLE</sequence>
<evidence type="ECO:0000256" key="3">
    <source>
        <dbReference type="ARBA" id="ARBA00022475"/>
    </source>
</evidence>
<reference evidence="9" key="1">
    <citation type="submission" date="1997-10" db="EMBL/GenBank/DDBJ databases">
        <title>Sequence of an ABC-transporter operon from the archaeon Thermoplasma acidophilum and overexpression of two of the four subunits.</title>
        <authorList>
            <person name="Mungunsukh O."/>
            <person name="Engelhardt H."/>
        </authorList>
    </citation>
    <scope>NUCLEOTIDE SEQUENCE</scope>
    <source>
        <strain evidence="9">DSM 1728</strain>
    </source>
</reference>
<keyword evidence="5 7" id="KW-1133">Transmembrane helix</keyword>
<dbReference type="PANTHER" id="PTHR43163">
    <property type="entry name" value="DIPEPTIDE TRANSPORT SYSTEM PERMEASE PROTEIN DPPB-RELATED"/>
    <property type="match status" value="1"/>
</dbReference>
<dbReference type="InterPro" id="IPR045621">
    <property type="entry name" value="BPD_transp_1_N"/>
</dbReference>
<evidence type="ECO:0000256" key="5">
    <source>
        <dbReference type="ARBA" id="ARBA00022989"/>
    </source>
</evidence>
<evidence type="ECO:0000256" key="7">
    <source>
        <dbReference type="RuleBase" id="RU363032"/>
    </source>
</evidence>
<dbReference type="InterPro" id="IPR035906">
    <property type="entry name" value="MetI-like_sf"/>
</dbReference>
<dbReference type="Gene3D" id="1.10.3720.10">
    <property type="entry name" value="MetI-like"/>
    <property type="match status" value="1"/>
</dbReference>
<feature type="transmembrane region" description="Helical" evidence="7">
    <location>
        <begin position="109"/>
        <end position="130"/>
    </location>
</feature>
<keyword evidence="3" id="KW-1003">Cell membrane</keyword>
<dbReference type="CDD" id="cd06261">
    <property type="entry name" value="TM_PBP2"/>
    <property type="match status" value="1"/>
</dbReference>
<evidence type="ECO:0000313" key="9">
    <source>
        <dbReference type="EMBL" id="AAF28766.1"/>
    </source>
</evidence>
<keyword evidence="4 7" id="KW-0812">Transmembrane</keyword>
<protein>
    <submittedName>
        <fullName evidence="9">Putative ABC transporter AbcA1</fullName>
    </submittedName>
</protein>
<evidence type="ECO:0000256" key="6">
    <source>
        <dbReference type="ARBA" id="ARBA00023136"/>
    </source>
</evidence>
<evidence type="ECO:0000256" key="2">
    <source>
        <dbReference type="ARBA" id="ARBA00022448"/>
    </source>
</evidence>
<keyword evidence="6 7" id="KW-0472">Membrane</keyword>
<evidence type="ECO:0000259" key="8">
    <source>
        <dbReference type="PROSITE" id="PS50928"/>
    </source>
</evidence>
<dbReference type="PROSITE" id="PS50928">
    <property type="entry name" value="ABC_TM1"/>
    <property type="match status" value="1"/>
</dbReference>
<organism evidence="9">
    <name type="scientific">Thermoplasma acidophilum</name>
    <dbReference type="NCBI Taxonomy" id="2303"/>
    <lineage>
        <taxon>Archaea</taxon>
        <taxon>Methanobacteriati</taxon>
        <taxon>Thermoplasmatota</taxon>
        <taxon>Thermoplasmata</taxon>
        <taxon>Thermoplasmatales</taxon>
        <taxon>Thermoplasmataceae</taxon>
        <taxon>Thermoplasma</taxon>
    </lineage>
</organism>
<dbReference type="InterPro" id="IPR000515">
    <property type="entry name" value="MetI-like"/>
</dbReference>
<name>Q7LYX5_THEAI</name>
<keyword evidence="2 7" id="KW-0813">Transport</keyword>
<feature type="transmembrane region" description="Helical" evidence="7">
    <location>
        <begin position="310"/>
        <end position="336"/>
    </location>
</feature>
<feature type="transmembrane region" description="Helical" evidence="7">
    <location>
        <begin position="12"/>
        <end position="35"/>
    </location>
</feature>
<accession>Q7LYX5</accession>
<feature type="transmembrane region" description="Helical" evidence="7">
    <location>
        <begin position="206"/>
        <end position="229"/>
    </location>
</feature>
<dbReference type="EMBL" id="AF030170">
    <property type="protein sequence ID" value="AAF28766.1"/>
    <property type="molecule type" value="Genomic_DNA"/>
</dbReference>
<dbReference type="GO" id="GO:0055085">
    <property type="term" value="P:transmembrane transport"/>
    <property type="evidence" value="ECO:0007669"/>
    <property type="project" value="InterPro"/>
</dbReference>
<dbReference type="Pfam" id="PF00528">
    <property type="entry name" value="BPD_transp_1"/>
    <property type="match status" value="1"/>
</dbReference>
<dbReference type="GO" id="GO:0005886">
    <property type="term" value="C:plasma membrane"/>
    <property type="evidence" value="ECO:0007669"/>
    <property type="project" value="UniProtKB-SubCell"/>
</dbReference>